<dbReference type="SUPFAM" id="SSF46992">
    <property type="entry name" value="Ribosomal protein S20"/>
    <property type="match status" value="1"/>
</dbReference>
<dbReference type="AlphaFoldDB" id="A0A2S7K869"/>
<keyword evidence="4 8" id="KW-0694">RNA-binding</keyword>
<evidence type="ECO:0000256" key="7">
    <source>
        <dbReference type="ARBA" id="ARBA00035136"/>
    </source>
</evidence>
<proteinExistence type="inferred from homology"/>
<evidence type="ECO:0000313" key="9">
    <source>
        <dbReference type="EMBL" id="PQA88681.1"/>
    </source>
</evidence>
<dbReference type="Gene3D" id="1.20.58.110">
    <property type="entry name" value="Ribosomal protein S20"/>
    <property type="match status" value="1"/>
</dbReference>
<dbReference type="GO" id="GO:0005829">
    <property type="term" value="C:cytosol"/>
    <property type="evidence" value="ECO:0007669"/>
    <property type="project" value="TreeGrafter"/>
</dbReference>
<name>A0A2S7K869_9PROT</name>
<dbReference type="GO" id="GO:0015935">
    <property type="term" value="C:small ribosomal subunit"/>
    <property type="evidence" value="ECO:0007669"/>
    <property type="project" value="TreeGrafter"/>
</dbReference>
<dbReference type="RefSeq" id="WP_104829923.1">
    <property type="nucleotide sequence ID" value="NZ_PJCH01000005.1"/>
</dbReference>
<gene>
    <name evidence="8" type="primary">rpsT</name>
    <name evidence="9" type="ORF">CW354_10440</name>
</gene>
<evidence type="ECO:0000256" key="1">
    <source>
        <dbReference type="ARBA" id="ARBA00003134"/>
    </source>
</evidence>
<dbReference type="GO" id="GO:0070181">
    <property type="term" value="F:small ribosomal subunit rRNA binding"/>
    <property type="evidence" value="ECO:0007669"/>
    <property type="project" value="TreeGrafter"/>
</dbReference>
<evidence type="ECO:0000256" key="5">
    <source>
        <dbReference type="ARBA" id="ARBA00022980"/>
    </source>
</evidence>
<evidence type="ECO:0000313" key="10">
    <source>
        <dbReference type="Proteomes" id="UP000239504"/>
    </source>
</evidence>
<comment type="caution">
    <text evidence="9">The sequence shown here is derived from an EMBL/GenBank/DDBJ whole genome shotgun (WGS) entry which is preliminary data.</text>
</comment>
<dbReference type="InterPro" id="IPR036510">
    <property type="entry name" value="Ribosomal_bS20_sf"/>
</dbReference>
<keyword evidence="10" id="KW-1185">Reference proteome</keyword>
<dbReference type="GO" id="GO:0003735">
    <property type="term" value="F:structural constituent of ribosome"/>
    <property type="evidence" value="ECO:0007669"/>
    <property type="project" value="InterPro"/>
</dbReference>
<dbReference type="Pfam" id="PF01649">
    <property type="entry name" value="Ribosomal_S20p"/>
    <property type="match status" value="1"/>
</dbReference>
<dbReference type="PANTHER" id="PTHR33398">
    <property type="entry name" value="30S RIBOSOMAL PROTEIN S20"/>
    <property type="match status" value="1"/>
</dbReference>
<organism evidence="9 10">
    <name type="scientific">Hyphococcus luteus</name>
    <dbReference type="NCBI Taxonomy" id="2058213"/>
    <lineage>
        <taxon>Bacteria</taxon>
        <taxon>Pseudomonadati</taxon>
        <taxon>Pseudomonadota</taxon>
        <taxon>Alphaproteobacteria</taxon>
        <taxon>Parvularculales</taxon>
        <taxon>Parvularculaceae</taxon>
        <taxon>Hyphococcus</taxon>
    </lineage>
</organism>
<keyword evidence="5 8" id="KW-0689">Ribosomal protein</keyword>
<dbReference type="PANTHER" id="PTHR33398:SF1">
    <property type="entry name" value="SMALL RIBOSOMAL SUBUNIT PROTEIN BS20C"/>
    <property type="match status" value="1"/>
</dbReference>
<protein>
    <recommendedName>
        <fullName evidence="7 8">Small ribosomal subunit protein bS20</fullName>
    </recommendedName>
</protein>
<comment type="function">
    <text evidence="1 8">Binds directly to 16S ribosomal RNA.</text>
</comment>
<sequence length="88" mass="9572">MANTASAKKMVRKIARRTAVNKSRRSRVRSFLRKVEEAISAGDKAAAEAAFKSAQPELHRAAGNGVFHQKTVARKLSRLSARIKALAA</sequence>
<dbReference type="GO" id="GO:0006412">
    <property type="term" value="P:translation"/>
    <property type="evidence" value="ECO:0007669"/>
    <property type="project" value="UniProtKB-UniRule"/>
</dbReference>
<dbReference type="EMBL" id="PJCH01000005">
    <property type="protein sequence ID" value="PQA88681.1"/>
    <property type="molecule type" value="Genomic_DNA"/>
</dbReference>
<reference evidence="9 10" key="1">
    <citation type="submission" date="2017-12" db="EMBL/GenBank/DDBJ databases">
        <authorList>
            <person name="Hurst M.R.H."/>
        </authorList>
    </citation>
    <scope>NUCLEOTIDE SEQUENCE [LARGE SCALE GENOMIC DNA]</scope>
    <source>
        <strain evidence="9 10">SY-3-19</strain>
    </source>
</reference>
<dbReference type="InterPro" id="IPR002583">
    <property type="entry name" value="Ribosomal_bS20"/>
</dbReference>
<comment type="similarity">
    <text evidence="2 8">Belongs to the bacterial ribosomal protein bS20 family.</text>
</comment>
<dbReference type="Proteomes" id="UP000239504">
    <property type="component" value="Unassembled WGS sequence"/>
</dbReference>
<evidence type="ECO:0000256" key="6">
    <source>
        <dbReference type="ARBA" id="ARBA00023274"/>
    </source>
</evidence>
<evidence type="ECO:0000256" key="4">
    <source>
        <dbReference type="ARBA" id="ARBA00022884"/>
    </source>
</evidence>
<evidence type="ECO:0000256" key="2">
    <source>
        <dbReference type="ARBA" id="ARBA00007634"/>
    </source>
</evidence>
<evidence type="ECO:0000256" key="3">
    <source>
        <dbReference type="ARBA" id="ARBA00022730"/>
    </source>
</evidence>
<dbReference type="NCBIfam" id="TIGR00029">
    <property type="entry name" value="S20"/>
    <property type="match status" value="1"/>
</dbReference>
<dbReference type="OrthoDB" id="9807974at2"/>
<evidence type="ECO:0000256" key="8">
    <source>
        <dbReference type="HAMAP-Rule" id="MF_00500"/>
    </source>
</evidence>
<accession>A0A2S7K869</accession>
<dbReference type="HAMAP" id="MF_00500">
    <property type="entry name" value="Ribosomal_bS20"/>
    <property type="match status" value="1"/>
</dbReference>
<keyword evidence="3 8" id="KW-0699">rRNA-binding</keyword>
<keyword evidence="6 8" id="KW-0687">Ribonucleoprotein</keyword>